<name>A0AA90UUB0_9BACT</name>
<dbReference type="InterPro" id="IPR007516">
    <property type="entry name" value="Co_F420_Hydgase/DH_bsu_N"/>
</dbReference>
<protein>
    <submittedName>
        <fullName evidence="3">4Fe-4S dicluster domain-containing protein</fullName>
    </submittedName>
</protein>
<evidence type="ECO:0000313" key="4">
    <source>
        <dbReference type="Proteomes" id="UP000421408"/>
    </source>
</evidence>
<dbReference type="Gene3D" id="3.30.70.20">
    <property type="match status" value="1"/>
</dbReference>
<dbReference type="AlphaFoldDB" id="A0AA90UUB0"/>
<dbReference type="Pfam" id="PF04432">
    <property type="entry name" value="FrhB_FdhB_C"/>
    <property type="match status" value="1"/>
</dbReference>
<dbReference type="Pfam" id="PF04422">
    <property type="entry name" value="FrhB_FdhB_N"/>
    <property type="match status" value="1"/>
</dbReference>
<dbReference type="PANTHER" id="PTHR43193:SF2">
    <property type="entry name" value="POLYFERREDOXIN PROTEIN FWDF"/>
    <property type="match status" value="1"/>
</dbReference>
<dbReference type="Pfam" id="PF12838">
    <property type="entry name" value="Fer4_7"/>
    <property type="match status" value="1"/>
</dbReference>
<dbReference type="InterPro" id="IPR007525">
    <property type="entry name" value="FrhB_FdhB_C"/>
</dbReference>
<evidence type="ECO:0000313" key="3">
    <source>
        <dbReference type="EMBL" id="MQN82536.1"/>
    </source>
</evidence>
<proteinExistence type="predicted"/>
<gene>
    <name evidence="3" type="ORF">F7D74_00705</name>
</gene>
<dbReference type="Proteomes" id="UP000421408">
    <property type="component" value="Unassembled WGS sequence"/>
</dbReference>
<evidence type="ECO:0000256" key="1">
    <source>
        <dbReference type="SAM" id="Phobius"/>
    </source>
</evidence>
<dbReference type="EMBL" id="VZCC01000006">
    <property type="protein sequence ID" value="MQN82536.1"/>
    <property type="molecule type" value="Genomic_DNA"/>
</dbReference>
<dbReference type="RefSeq" id="WP_153117967.1">
    <property type="nucleotide sequence ID" value="NZ_VZCC01000006.1"/>
</dbReference>
<dbReference type="InterPro" id="IPR017896">
    <property type="entry name" value="4Fe4S_Fe-S-bd"/>
</dbReference>
<dbReference type="InterPro" id="IPR052977">
    <property type="entry name" value="Polyferredoxin-like_ET"/>
</dbReference>
<dbReference type="PROSITE" id="PS51379">
    <property type="entry name" value="4FE4S_FER_2"/>
    <property type="match status" value="2"/>
</dbReference>
<keyword evidence="1" id="KW-0472">Membrane</keyword>
<reference evidence="4" key="1">
    <citation type="submission" date="2019-09" db="EMBL/GenBank/DDBJ databases">
        <title>Distinct polysaccharide growth profiles of human intestinal Prevotella copri isolates.</title>
        <authorList>
            <person name="Fehlner-Peach H."/>
            <person name="Magnabosco C."/>
            <person name="Raghavan V."/>
            <person name="Scher J.U."/>
            <person name="Tett A."/>
            <person name="Cox L.M."/>
            <person name="Gottsegen C."/>
            <person name="Watters A."/>
            <person name="Wiltshire- Gordon J.D."/>
            <person name="Segata N."/>
            <person name="Bonneau R."/>
            <person name="Littman D.R."/>
        </authorList>
    </citation>
    <scope>NUCLEOTIDE SEQUENCE [LARGE SCALE GENOMIC DNA]</scope>
    <source>
        <strain evidence="4">iAA108</strain>
    </source>
</reference>
<organism evidence="3 4">
    <name type="scientific">Segatella copri</name>
    <dbReference type="NCBI Taxonomy" id="165179"/>
    <lineage>
        <taxon>Bacteria</taxon>
        <taxon>Pseudomonadati</taxon>
        <taxon>Bacteroidota</taxon>
        <taxon>Bacteroidia</taxon>
        <taxon>Bacteroidales</taxon>
        <taxon>Prevotellaceae</taxon>
        <taxon>Segatella</taxon>
    </lineage>
</organism>
<feature type="transmembrane region" description="Helical" evidence="1">
    <location>
        <begin position="375"/>
        <end position="393"/>
    </location>
</feature>
<dbReference type="PANTHER" id="PTHR43193">
    <property type="match status" value="1"/>
</dbReference>
<evidence type="ECO:0000259" key="2">
    <source>
        <dbReference type="PROSITE" id="PS51379"/>
    </source>
</evidence>
<dbReference type="SUPFAM" id="SSF54862">
    <property type="entry name" value="4Fe-4S ferredoxins"/>
    <property type="match status" value="1"/>
</dbReference>
<keyword evidence="1" id="KW-1133">Transmembrane helix</keyword>
<feature type="domain" description="4Fe-4S ferredoxin-type" evidence="2">
    <location>
        <begin position="35"/>
        <end position="67"/>
    </location>
</feature>
<sequence>MDNILGVHNCYGCGVCAKVCGKNLIALRLNEDGFYEPFIEDVDRCASCGLCVQVCSYCDDSLAIDRSVRESYAAWSNDTKVLNKCSSGGIAFEIAKLLIEDGYNVCAVKYNAAENRAEHFIAHNKEELIQSAGSKYLQSYTIPGFLQIDKKKKYLVTGTPCQIDSFRRYIKFFRCEDNFVLLDFFCHGVPSMLMWKKYLNIIEKKTGKIYYASWRNKQTGWHDSWTMTADGELNGVPIDWHDSYNMLIREKKSYYNSRLSEGDLFYKMFLRNTCLGKACYDHCKYKMTKSSADIRVGDLWGKTYSKNQAGVSGVLVFTERGESVIQRLKQNNICSFTSVDSNIVMEGQMKEPAKKSLFWMSINKKLKTDASLNCIAWHYLYIIQFVSFVMRVLNKFKRMVK</sequence>
<accession>A0AA90UUB0</accession>
<keyword evidence="1" id="KW-0812">Transmembrane</keyword>
<feature type="domain" description="4Fe-4S ferredoxin-type" evidence="2">
    <location>
        <begin position="1"/>
        <end position="30"/>
    </location>
</feature>
<comment type="caution">
    <text evidence="3">The sequence shown here is derived from an EMBL/GenBank/DDBJ whole genome shotgun (WGS) entry which is preliminary data.</text>
</comment>